<dbReference type="Pfam" id="PF01402">
    <property type="entry name" value="RHH_1"/>
    <property type="match status" value="1"/>
</dbReference>
<sequence>MSAATKPMSIKLDSDTQSRIKQLAAARDRSAHWMMREAITQYVEREERKEAFRRDTLDAWQEFQETGLHVSLEEADQWLAGWGTEIEGGAPACHK</sequence>
<feature type="domain" description="Ribbon-helix-helix protein CopG" evidence="1">
    <location>
        <begin position="9"/>
        <end position="46"/>
    </location>
</feature>
<reference evidence="2" key="2">
    <citation type="submission" date="2015-07" db="EMBL/GenBank/DDBJ databases">
        <title>Plasmids, circular viruses and viroids from rat gut.</title>
        <authorList>
            <person name="Jorgensen T.J."/>
            <person name="Hansen M.A."/>
            <person name="Xu Z."/>
            <person name="Tabak M.A."/>
            <person name="Sorensen S.J."/>
            <person name="Hansen L.H."/>
        </authorList>
    </citation>
    <scope>NUCLEOTIDE SEQUENCE</scope>
    <source>
        <plasmid evidence="2">pRGRH0347</plasmid>
    </source>
</reference>
<organism evidence="2">
    <name type="scientific">uncultured prokaryote</name>
    <dbReference type="NCBI Taxonomy" id="198431"/>
    <lineage>
        <taxon>unclassified sequences</taxon>
        <taxon>environmental samples</taxon>
    </lineage>
</organism>
<dbReference type="InterPro" id="IPR013321">
    <property type="entry name" value="Arc_rbn_hlx_hlx"/>
</dbReference>
<dbReference type="EMBL" id="LN853014">
    <property type="protein sequence ID" value="CRY94763.1"/>
    <property type="molecule type" value="Genomic_DNA"/>
</dbReference>
<dbReference type="InterPro" id="IPR002145">
    <property type="entry name" value="CopG"/>
</dbReference>
<evidence type="ECO:0000313" key="2">
    <source>
        <dbReference type="EMBL" id="CRY94763.1"/>
    </source>
</evidence>
<reference evidence="2" key="1">
    <citation type="submission" date="2015-06" db="EMBL/GenBank/DDBJ databases">
        <authorList>
            <person name="Joergensen T."/>
        </authorList>
    </citation>
    <scope>NUCLEOTIDE SEQUENCE</scope>
    <source>
        <plasmid evidence="2">pRGRH0347</plasmid>
    </source>
</reference>
<dbReference type="GO" id="GO:0006355">
    <property type="term" value="P:regulation of DNA-templated transcription"/>
    <property type="evidence" value="ECO:0007669"/>
    <property type="project" value="InterPro"/>
</dbReference>
<dbReference type="CDD" id="cd22233">
    <property type="entry name" value="RHH_CopAso-like"/>
    <property type="match status" value="1"/>
</dbReference>
<accession>A0A0H5PYY5</accession>
<dbReference type="SUPFAM" id="SSF47598">
    <property type="entry name" value="Ribbon-helix-helix"/>
    <property type="match status" value="1"/>
</dbReference>
<keyword evidence="2" id="KW-0614">Plasmid</keyword>
<dbReference type="AlphaFoldDB" id="A0A0H5PYY5"/>
<dbReference type="InterPro" id="IPR010985">
    <property type="entry name" value="Ribbon_hlx_hlx"/>
</dbReference>
<proteinExistence type="predicted"/>
<evidence type="ECO:0000259" key="1">
    <source>
        <dbReference type="Pfam" id="PF01402"/>
    </source>
</evidence>
<protein>
    <recommendedName>
        <fullName evidence="1">Ribbon-helix-helix protein CopG domain-containing protein</fullName>
    </recommendedName>
</protein>
<dbReference type="Gene3D" id="1.10.1220.10">
    <property type="entry name" value="Met repressor-like"/>
    <property type="match status" value="1"/>
</dbReference>
<name>A0A0H5PYY5_9ZZZZ</name>
<geneLocation type="plasmid" evidence="2">
    <name>pRGRH0347</name>
</geneLocation>